<dbReference type="PANTHER" id="PTHR12110:SF53">
    <property type="entry name" value="BLR5974 PROTEIN"/>
    <property type="match status" value="1"/>
</dbReference>
<dbReference type="PANTHER" id="PTHR12110">
    <property type="entry name" value="HYDROXYPYRUVATE ISOMERASE"/>
    <property type="match status" value="1"/>
</dbReference>
<dbReference type="Gene3D" id="3.20.20.150">
    <property type="entry name" value="Divalent-metal-dependent TIM barrel enzymes"/>
    <property type="match status" value="1"/>
</dbReference>
<dbReference type="Proteomes" id="UP000186609">
    <property type="component" value="Chromosome"/>
</dbReference>
<evidence type="ECO:0000259" key="1">
    <source>
        <dbReference type="Pfam" id="PF01261"/>
    </source>
</evidence>
<protein>
    <submittedName>
        <fullName evidence="2">Sugar phosphate isomerase</fullName>
    </submittedName>
</protein>
<sequence length="276" mass="29896">MSPVETGFGGSTFSFMWSETALSAMRRMRTLGLNDFDALMVPGHLWHDELDASARRALAAALKADGIRIESLNLPALDHNLASVVPEARAYAVALFTEALRLGADLGGQAVVAVPGRVSGLFAPPQPLSEDYLAHSLEALLKVAEPLGQKIYIESHPQTPIPTVDRIERFLQRIPHPLLQVAYDVSNAEYVGEDQADALRRLAGRLGQVHLSDGTRTSWRHDRVGLGTVDFAAVQRTLQEIGFAGVQVLEIIGSTPMPDIAASLAALERPSRRARP</sequence>
<evidence type="ECO:0000313" key="3">
    <source>
        <dbReference type="Proteomes" id="UP000186609"/>
    </source>
</evidence>
<dbReference type="RefSeq" id="WP_076202552.1">
    <property type="nucleotide sequence ID" value="NZ_CP019236.1"/>
</dbReference>
<dbReference type="AlphaFoldDB" id="A0A1P8K1D9"/>
<dbReference type="InterPro" id="IPR036237">
    <property type="entry name" value="Xyl_isomerase-like_sf"/>
</dbReference>
<organism evidence="2 3">
    <name type="scientific">Rhodoferax koreensis</name>
    <dbReference type="NCBI Taxonomy" id="1842727"/>
    <lineage>
        <taxon>Bacteria</taxon>
        <taxon>Pseudomonadati</taxon>
        <taxon>Pseudomonadota</taxon>
        <taxon>Betaproteobacteria</taxon>
        <taxon>Burkholderiales</taxon>
        <taxon>Comamonadaceae</taxon>
        <taxon>Rhodoferax</taxon>
    </lineage>
</organism>
<dbReference type="GO" id="GO:0016853">
    <property type="term" value="F:isomerase activity"/>
    <property type="evidence" value="ECO:0007669"/>
    <property type="project" value="UniProtKB-KW"/>
</dbReference>
<dbReference type="EMBL" id="CP019236">
    <property type="protein sequence ID" value="APW39820.1"/>
    <property type="molecule type" value="Genomic_DNA"/>
</dbReference>
<evidence type="ECO:0000313" key="2">
    <source>
        <dbReference type="EMBL" id="APW39820.1"/>
    </source>
</evidence>
<keyword evidence="2" id="KW-0413">Isomerase</keyword>
<dbReference type="InterPro" id="IPR013022">
    <property type="entry name" value="Xyl_isomerase-like_TIM-brl"/>
</dbReference>
<proteinExistence type="predicted"/>
<dbReference type="SUPFAM" id="SSF51658">
    <property type="entry name" value="Xylose isomerase-like"/>
    <property type="match status" value="1"/>
</dbReference>
<name>A0A1P8K1D9_9BURK</name>
<gene>
    <name evidence="2" type="ORF">RD110_23620</name>
</gene>
<accession>A0A1P8K1D9</accession>
<dbReference type="Pfam" id="PF01261">
    <property type="entry name" value="AP_endonuc_2"/>
    <property type="match status" value="1"/>
</dbReference>
<dbReference type="InterPro" id="IPR050312">
    <property type="entry name" value="IolE/XylAMocC-like"/>
</dbReference>
<dbReference type="OrthoDB" id="8016886at2"/>
<feature type="domain" description="Xylose isomerase-like TIM barrel" evidence="1">
    <location>
        <begin position="29"/>
        <end position="266"/>
    </location>
</feature>
<keyword evidence="3" id="KW-1185">Reference proteome</keyword>
<reference evidence="2 3" key="1">
    <citation type="submission" date="2017-01" db="EMBL/GenBank/DDBJ databases">
        <authorList>
            <person name="Mah S.A."/>
            <person name="Swanson W.J."/>
            <person name="Moy G.W."/>
            <person name="Vacquier V.D."/>
        </authorList>
    </citation>
    <scope>NUCLEOTIDE SEQUENCE [LARGE SCALE GENOMIC DNA]</scope>
    <source>
        <strain evidence="2 3">DCY110</strain>
    </source>
</reference>
<dbReference type="KEGG" id="rhy:RD110_23620"/>
<dbReference type="STRING" id="1842727.RD110_23620"/>